<protein>
    <recommendedName>
        <fullName evidence="3">Core domain-containing protein</fullName>
    </recommendedName>
</protein>
<dbReference type="AlphaFoldDB" id="A0A6A6WFV7"/>
<dbReference type="NCBIfam" id="TIGR00049">
    <property type="entry name" value="iron-sulfur cluster assembly accessory protein"/>
    <property type="match status" value="1"/>
</dbReference>
<keyword evidence="5" id="KW-1185">Reference proteome</keyword>
<dbReference type="GeneID" id="54484468"/>
<evidence type="ECO:0000313" key="4">
    <source>
        <dbReference type="EMBL" id="KAF2760944.1"/>
    </source>
</evidence>
<feature type="region of interest" description="Disordered" evidence="2">
    <location>
        <begin position="107"/>
        <end position="141"/>
    </location>
</feature>
<gene>
    <name evidence="4" type="ORF">EJ05DRAFT_473519</name>
</gene>
<reference evidence="4" key="1">
    <citation type="journal article" date="2020" name="Stud. Mycol.">
        <title>101 Dothideomycetes genomes: a test case for predicting lifestyles and emergence of pathogens.</title>
        <authorList>
            <person name="Haridas S."/>
            <person name="Albert R."/>
            <person name="Binder M."/>
            <person name="Bloem J."/>
            <person name="Labutti K."/>
            <person name="Salamov A."/>
            <person name="Andreopoulos B."/>
            <person name="Baker S."/>
            <person name="Barry K."/>
            <person name="Bills G."/>
            <person name="Bluhm B."/>
            <person name="Cannon C."/>
            <person name="Castanera R."/>
            <person name="Culley D."/>
            <person name="Daum C."/>
            <person name="Ezra D."/>
            <person name="Gonzalez J."/>
            <person name="Henrissat B."/>
            <person name="Kuo A."/>
            <person name="Liang C."/>
            <person name="Lipzen A."/>
            <person name="Lutzoni F."/>
            <person name="Magnuson J."/>
            <person name="Mondo S."/>
            <person name="Nolan M."/>
            <person name="Ohm R."/>
            <person name="Pangilinan J."/>
            <person name="Park H.-J."/>
            <person name="Ramirez L."/>
            <person name="Alfaro M."/>
            <person name="Sun H."/>
            <person name="Tritt A."/>
            <person name="Yoshinaga Y."/>
            <person name="Zwiers L.-H."/>
            <person name="Turgeon B."/>
            <person name="Goodwin S."/>
            <person name="Spatafora J."/>
            <person name="Crous P."/>
            <person name="Grigoriev I."/>
        </authorList>
    </citation>
    <scope>NUCLEOTIDE SEQUENCE</scope>
    <source>
        <strain evidence="4">CBS 121739</strain>
    </source>
</reference>
<dbReference type="GO" id="GO:0051539">
    <property type="term" value="F:4 iron, 4 sulfur cluster binding"/>
    <property type="evidence" value="ECO:0007669"/>
    <property type="project" value="TreeGrafter"/>
</dbReference>
<name>A0A6A6WFV7_9PEZI</name>
<dbReference type="Pfam" id="PF01521">
    <property type="entry name" value="Fe-S_biosyn"/>
    <property type="match status" value="1"/>
</dbReference>
<sequence length="267" mass="28289">MSNFNLAVRTSRRLSRTFCVSPLEKSVAYKTRASQRIAYNPYNPYFEAHPPSVLTAPASVQKRTYTTPSRRASIASISSISSISGQNASSTSSTRRPHLRHLSAAARRLEAVSERKADSTMSPPSAIPRLHPARPISGPGLNTSASITITPRAADRLAAIAAKDGNPNSALRITIESGGCHGFQYLMDLTTIGAKGKSSVDVGDEEYDTVFEGPKGAKVVMDEASLGLLSGSTVDYTMELIGSQFKVTGIPGASSSCGCGTSFDIKE</sequence>
<organism evidence="4 5">
    <name type="scientific">Pseudovirgaria hyperparasitica</name>
    <dbReference type="NCBI Taxonomy" id="470096"/>
    <lineage>
        <taxon>Eukaryota</taxon>
        <taxon>Fungi</taxon>
        <taxon>Dikarya</taxon>
        <taxon>Ascomycota</taxon>
        <taxon>Pezizomycotina</taxon>
        <taxon>Dothideomycetes</taxon>
        <taxon>Dothideomycetes incertae sedis</taxon>
        <taxon>Acrospermales</taxon>
        <taxon>Acrospermaceae</taxon>
        <taxon>Pseudovirgaria</taxon>
    </lineage>
</organism>
<dbReference type="InterPro" id="IPR016092">
    <property type="entry name" value="ATAP"/>
</dbReference>
<dbReference type="RefSeq" id="XP_033603395.1">
    <property type="nucleotide sequence ID" value="XM_033743414.1"/>
</dbReference>
<comment type="similarity">
    <text evidence="1">Belongs to the HesB/IscA family.</text>
</comment>
<accession>A0A6A6WFV7</accession>
<proteinExistence type="inferred from homology"/>
<dbReference type="InterPro" id="IPR000361">
    <property type="entry name" value="ATAP_core_dom"/>
</dbReference>
<dbReference type="GO" id="GO:0051537">
    <property type="term" value="F:2 iron, 2 sulfur cluster binding"/>
    <property type="evidence" value="ECO:0007669"/>
    <property type="project" value="TreeGrafter"/>
</dbReference>
<dbReference type="SUPFAM" id="SSF89360">
    <property type="entry name" value="HesB-like domain"/>
    <property type="match status" value="1"/>
</dbReference>
<dbReference type="Gene3D" id="2.60.300.12">
    <property type="entry name" value="HesB-like domain"/>
    <property type="match status" value="1"/>
</dbReference>
<evidence type="ECO:0000259" key="3">
    <source>
        <dbReference type="Pfam" id="PF01521"/>
    </source>
</evidence>
<evidence type="ECO:0000313" key="5">
    <source>
        <dbReference type="Proteomes" id="UP000799437"/>
    </source>
</evidence>
<dbReference type="GO" id="GO:0016226">
    <property type="term" value="P:iron-sulfur cluster assembly"/>
    <property type="evidence" value="ECO:0007669"/>
    <property type="project" value="InterPro"/>
</dbReference>
<dbReference type="GO" id="GO:0005739">
    <property type="term" value="C:mitochondrion"/>
    <property type="evidence" value="ECO:0007669"/>
    <property type="project" value="TreeGrafter"/>
</dbReference>
<dbReference type="InterPro" id="IPR035903">
    <property type="entry name" value="HesB-like_dom_sf"/>
</dbReference>
<evidence type="ECO:0000256" key="1">
    <source>
        <dbReference type="ARBA" id="ARBA00006718"/>
    </source>
</evidence>
<evidence type="ECO:0000256" key="2">
    <source>
        <dbReference type="SAM" id="MobiDB-lite"/>
    </source>
</evidence>
<feature type="compositionally biased region" description="Basic and acidic residues" evidence="2">
    <location>
        <begin position="107"/>
        <end position="118"/>
    </location>
</feature>
<feature type="domain" description="Core" evidence="3">
    <location>
        <begin position="146"/>
        <end position="260"/>
    </location>
</feature>
<dbReference type="Proteomes" id="UP000799437">
    <property type="component" value="Unassembled WGS sequence"/>
</dbReference>
<dbReference type="EMBL" id="ML996567">
    <property type="protein sequence ID" value="KAF2760944.1"/>
    <property type="molecule type" value="Genomic_DNA"/>
</dbReference>
<dbReference type="GO" id="GO:0005506">
    <property type="term" value="F:iron ion binding"/>
    <property type="evidence" value="ECO:0007669"/>
    <property type="project" value="TreeGrafter"/>
</dbReference>
<dbReference type="OrthoDB" id="1938621at2759"/>
<dbReference type="PANTHER" id="PTHR43011:SF1">
    <property type="entry name" value="IRON-SULFUR CLUSTER ASSEMBLY 2 HOMOLOG, MITOCHONDRIAL"/>
    <property type="match status" value="1"/>
</dbReference>
<dbReference type="PANTHER" id="PTHR43011">
    <property type="entry name" value="IRON-SULFUR CLUSTER ASSEMBLY 2 HOMOLOG, MITOCHONDRIAL"/>
    <property type="match status" value="1"/>
</dbReference>